<organism evidence="4 5">
    <name type="scientific">Desulfurobacterium indicum</name>
    <dbReference type="NCBI Taxonomy" id="1914305"/>
    <lineage>
        <taxon>Bacteria</taxon>
        <taxon>Pseudomonadati</taxon>
        <taxon>Aquificota</taxon>
        <taxon>Aquificia</taxon>
        <taxon>Desulfurobacteriales</taxon>
        <taxon>Desulfurobacteriaceae</taxon>
        <taxon>Desulfurobacterium</taxon>
    </lineage>
</organism>
<protein>
    <recommendedName>
        <fullName evidence="6">SMP-30/Gluconolactonase/LRE-like region domain-containing protein</fullName>
    </recommendedName>
</protein>
<dbReference type="SUPFAM" id="SSF63829">
    <property type="entry name" value="Calcium-dependent phosphotriesterase"/>
    <property type="match status" value="1"/>
</dbReference>
<feature type="chain" id="PRO_5013136647" description="SMP-30/Gluconolactonase/LRE-like region domain-containing protein" evidence="3">
    <location>
        <begin position="22"/>
        <end position="294"/>
    </location>
</feature>
<accession>A0A1R1MKM0</accession>
<dbReference type="PANTHER" id="PTHR24104">
    <property type="entry name" value="E3 UBIQUITIN-PROTEIN LIGASE NHLRC1-RELATED"/>
    <property type="match status" value="1"/>
</dbReference>
<dbReference type="EMBL" id="MOEN01000021">
    <property type="protein sequence ID" value="OMH40309.1"/>
    <property type="molecule type" value="Genomic_DNA"/>
</dbReference>
<dbReference type="Gene3D" id="2.40.10.500">
    <property type="match status" value="1"/>
</dbReference>
<dbReference type="GO" id="GO:0008270">
    <property type="term" value="F:zinc ion binding"/>
    <property type="evidence" value="ECO:0007669"/>
    <property type="project" value="UniProtKB-KW"/>
</dbReference>
<dbReference type="PANTHER" id="PTHR24104:SF25">
    <property type="entry name" value="PROTEIN LIN-41"/>
    <property type="match status" value="1"/>
</dbReference>
<sequence length="294" mass="33928">MRKFLNIFISSLLITTSYAFASTFNYTWYMSLKKDRRETFMRQPLFITFSANGNRTYIVDGTGKLFSYTMERGIPKAAFFAKSILDKPIAMAKISANKIAVVNRGANEIDIIDLKSRKIEKIKLQIIPDKIFYKNGYFFVLDRLTGNVYMIKNGTFQVEKAFNHGQKEGFIDFKIRRNKLITLLPISKKVKIFNLHTGELQKTIKLDKKQLLLPVSLDIDKEGNIFICDKDAGNIKIYNSEGALLDIILKKGEKKGELYYPTYISFDKQGKLWIAEEGNGRVEVFDKQTFKNKK</sequence>
<dbReference type="AlphaFoldDB" id="A0A1R1MKM0"/>
<dbReference type="RefSeq" id="WP_076713206.1">
    <property type="nucleotide sequence ID" value="NZ_MOEN01000021.1"/>
</dbReference>
<dbReference type="InterPro" id="IPR001258">
    <property type="entry name" value="NHL_repeat"/>
</dbReference>
<proteinExistence type="predicted"/>
<comment type="caution">
    <text evidence="4">The sequence shown here is derived from an EMBL/GenBank/DDBJ whole genome shotgun (WGS) entry which is preliminary data.</text>
</comment>
<dbReference type="STRING" id="1914305.BLW93_06030"/>
<dbReference type="GO" id="GO:0000209">
    <property type="term" value="P:protein polyubiquitination"/>
    <property type="evidence" value="ECO:0007669"/>
    <property type="project" value="TreeGrafter"/>
</dbReference>
<dbReference type="OrthoDB" id="9792285at2"/>
<keyword evidence="1" id="KW-0677">Repeat</keyword>
<evidence type="ECO:0000313" key="5">
    <source>
        <dbReference type="Proteomes" id="UP000187408"/>
    </source>
</evidence>
<dbReference type="GO" id="GO:0061630">
    <property type="term" value="F:ubiquitin protein ligase activity"/>
    <property type="evidence" value="ECO:0007669"/>
    <property type="project" value="TreeGrafter"/>
</dbReference>
<evidence type="ECO:0008006" key="6">
    <source>
        <dbReference type="Google" id="ProtNLM"/>
    </source>
</evidence>
<dbReference type="Proteomes" id="UP000187408">
    <property type="component" value="Unassembled WGS sequence"/>
</dbReference>
<dbReference type="GO" id="GO:0043161">
    <property type="term" value="P:proteasome-mediated ubiquitin-dependent protein catabolic process"/>
    <property type="evidence" value="ECO:0007669"/>
    <property type="project" value="TreeGrafter"/>
</dbReference>
<reference evidence="4 5" key="1">
    <citation type="submission" date="2016-10" db="EMBL/GenBank/DDBJ databases">
        <title>Genome sequence of a sulfur-reducing bacterium Desulfurobacterium indicum K6013.</title>
        <authorList>
            <person name="Cao J."/>
            <person name="Shao Z."/>
            <person name="Alain K."/>
            <person name="Jebbar M."/>
        </authorList>
    </citation>
    <scope>NUCLEOTIDE SEQUENCE [LARGE SCALE GENOMIC DNA]</scope>
    <source>
        <strain evidence="4 5">K6013</strain>
    </source>
</reference>
<dbReference type="PROSITE" id="PS51125">
    <property type="entry name" value="NHL"/>
    <property type="match status" value="1"/>
</dbReference>
<keyword evidence="5" id="KW-1185">Reference proteome</keyword>
<evidence type="ECO:0000256" key="1">
    <source>
        <dbReference type="ARBA" id="ARBA00022737"/>
    </source>
</evidence>
<evidence type="ECO:0000313" key="4">
    <source>
        <dbReference type="EMBL" id="OMH40309.1"/>
    </source>
</evidence>
<evidence type="ECO:0000256" key="3">
    <source>
        <dbReference type="SAM" id="SignalP"/>
    </source>
</evidence>
<feature type="signal peptide" evidence="3">
    <location>
        <begin position="1"/>
        <end position="21"/>
    </location>
</feature>
<feature type="repeat" description="NHL" evidence="2">
    <location>
        <begin position="245"/>
        <end position="288"/>
    </location>
</feature>
<evidence type="ECO:0000256" key="2">
    <source>
        <dbReference type="PROSITE-ProRule" id="PRU00504"/>
    </source>
</evidence>
<keyword evidence="3" id="KW-0732">Signal</keyword>
<dbReference type="InterPro" id="IPR050952">
    <property type="entry name" value="TRIM-NHL_E3_ligases"/>
</dbReference>
<name>A0A1R1MKM0_9BACT</name>
<dbReference type="InterPro" id="IPR015943">
    <property type="entry name" value="WD40/YVTN_repeat-like_dom_sf"/>
</dbReference>
<gene>
    <name evidence="4" type="ORF">BLW93_06030</name>
</gene>
<dbReference type="Gene3D" id="2.130.10.10">
    <property type="entry name" value="YVTN repeat-like/Quinoprotein amine dehydrogenase"/>
    <property type="match status" value="1"/>
</dbReference>